<protein>
    <submittedName>
        <fullName evidence="1">Uncharacterized protein</fullName>
    </submittedName>
</protein>
<comment type="caution">
    <text evidence="1">The sequence shown here is derived from an EMBL/GenBank/DDBJ whole genome shotgun (WGS) entry which is preliminary data.</text>
</comment>
<gene>
    <name evidence="1" type="ORF">NYO99_13705</name>
</gene>
<accession>A0ACC6CCA8</accession>
<dbReference type="EMBL" id="JAPPUY010000003">
    <property type="protein sequence ID" value="MCY4746036.1"/>
    <property type="molecule type" value="Genomic_DNA"/>
</dbReference>
<organism evidence="1 2">
    <name type="scientific">Roseateles hydrophilus</name>
    <dbReference type="NCBI Taxonomy" id="2975054"/>
    <lineage>
        <taxon>Bacteria</taxon>
        <taxon>Pseudomonadati</taxon>
        <taxon>Pseudomonadota</taxon>
        <taxon>Betaproteobacteria</taxon>
        <taxon>Burkholderiales</taxon>
        <taxon>Sphaerotilaceae</taxon>
        <taxon>Roseateles</taxon>
    </lineage>
</organism>
<evidence type="ECO:0000313" key="1">
    <source>
        <dbReference type="EMBL" id="MCY4746036.1"/>
    </source>
</evidence>
<evidence type="ECO:0000313" key="2">
    <source>
        <dbReference type="Proteomes" id="UP001076464"/>
    </source>
</evidence>
<sequence>MQPNRLSMPLLALLGSLGTAHAQDTELQRCRGLAEGSARLACYDTLADSRASRTRPMVAAEAMPARQAERFGLPARETTAQEVHSSVGTEFAGWGPNQAVTLANGQVWQIADGSSASLPKGARKVVVRRSLFGSYRLEIDGLNTAPQVRRLE</sequence>
<keyword evidence="2" id="KW-1185">Reference proteome</keyword>
<proteinExistence type="predicted"/>
<dbReference type="Proteomes" id="UP001076464">
    <property type="component" value="Unassembled WGS sequence"/>
</dbReference>
<name>A0ACC6CCA8_9BURK</name>
<reference evidence="1" key="1">
    <citation type="submission" date="2022-08" db="EMBL/GenBank/DDBJ databases">
        <title>Genome sequencing of Pelomonas sp. UHG3.</title>
        <authorList>
            <person name="So Y."/>
        </authorList>
    </citation>
    <scope>NUCLEOTIDE SEQUENCE</scope>
    <source>
        <strain evidence="1">UHG3</strain>
    </source>
</reference>